<keyword evidence="1" id="KW-0479">Metal-binding</keyword>
<reference evidence="2 3" key="1">
    <citation type="submission" date="2016-09" db="EMBL/GenBank/DDBJ databases">
        <title>The draft genome of Dichanthelium oligosanthes: A C3 panicoid grass species.</title>
        <authorList>
            <person name="Studer A.J."/>
            <person name="Schnable J.C."/>
            <person name="Brutnell T.P."/>
        </authorList>
    </citation>
    <scope>NUCLEOTIDE SEQUENCE [LARGE SCALE GENOMIC DNA]</scope>
    <source>
        <strain evidence="3">cv. Kellogg 1175</strain>
        <tissue evidence="2">Leaf</tissue>
    </source>
</reference>
<dbReference type="EMBL" id="LWDX02028595">
    <property type="protein sequence ID" value="OEL29042.1"/>
    <property type="molecule type" value="Genomic_DNA"/>
</dbReference>
<accession>A0A1E5VVC9</accession>
<comment type="function">
    <text evidence="1">Putative transcription activator involved in regulating light control of development.</text>
</comment>
<evidence type="ECO:0000313" key="2">
    <source>
        <dbReference type="EMBL" id="OEL29042.1"/>
    </source>
</evidence>
<proteinExistence type="inferred from homology"/>
<comment type="caution">
    <text evidence="2">The sequence shown here is derived from an EMBL/GenBank/DDBJ whole genome shotgun (WGS) entry which is preliminary data.</text>
</comment>
<keyword evidence="3" id="KW-1185">Reference proteome</keyword>
<dbReference type="AlphaFoldDB" id="A0A1E5VVC9"/>
<evidence type="ECO:0000313" key="3">
    <source>
        <dbReference type="Proteomes" id="UP000095767"/>
    </source>
</evidence>
<keyword evidence="1" id="KW-0539">Nucleus</keyword>
<dbReference type="GO" id="GO:0006355">
    <property type="term" value="P:regulation of DNA-templated transcription"/>
    <property type="evidence" value="ECO:0007669"/>
    <property type="project" value="UniProtKB-UniRule"/>
</dbReference>
<sequence>MKRIREGLGPTYTKNPVFRHEFYTIANEMLTREEFVTAWKDLCKRYGLGKNEFMIRTFQCGMKWARRWAKGHYCAGMTSTQRSECANMMLKKVVPRNSSLNQFVSQYNVLLQDRDMEEGRQENQTKQVRLLCSVPTNKICLSDLH</sequence>
<evidence type="ECO:0000256" key="1">
    <source>
        <dbReference type="RuleBase" id="RU367018"/>
    </source>
</evidence>
<dbReference type="GO" id="GO:0008270">
    <property type="term" value="F:zinc ion binding"/>
    <property type="evidence" value="ECO:0007669"/>
    <property type="project" value="UniProtKB-UniRule"/>
</dbReference>
<dbReference type="PANTHER" id="PTHR31669:SF307">
    <property type="entry name" value="PROTEIN FAR1-RELATED SEQUENCE"/>
    <property type="match status" value="1"/>
</dbReference>
<name>A0A1E5VVC9_9POAL</name>
<comment type="similarity">
    <text evidence="1">Belongs to the FHY3/FAR1 family.</text>
</comment>
<dbReference type="PANTHER" id="PTHR31669">
    <property type="entry name" value="PROTEIN FAR1-RELATED SEQUENCE 10-RELATED"/>
    <property type="match status" value="1"/>
</dbReference>
<dbReference type="OrthoDB" id="694464at2759"/>
<protein>
    <recommendedName>
        <fullName evidence="1">Protein FAR1-RELATED SEQUENCE</fullName>
    </recommendedName>
</protein>
<dbReference type="Proteomes" id="UP000095767">
    <property type="component" value="Unassembled WGS sequence"/>
</dbReference>
<keyword evidence="1" id="KW-0863">Zinc-finger</keyword>
<comment type="subcellular location">
    <subcellularLocation>
        <location evidence="1">Nucleus</location>
    </subcellularLocation>
</comment>
<dbReference type="InterPro" id="IPR031052">
    <property type="entry name" value="FHY3/FAR1"/>
</dbReference>
<keyword evidence="1" id="KW-0862">Zinc</keyword>
<dbReference type="GO" id="GO:0005634">
    <property type="term" value="C:nucleus"/>
    <property type="evidence" value="ECO:0007669"/>
    <property type="project" value="UniProtKB-SubCell"/>
</dbReference>
<gene>
    <name evidence="2" type="ORF">BAE44_0009939</name>
</gene>
<organism evidence="2 3">
    <name type="scientific">Dichanthelium oligosanthes</name>
    <dbReference type="NCBI Taxonomy" id="888268"/>
    <lineage>
        <taxon>Eukaryota</taxon>
        <taxon>Viridiplantae</taxon>
        <taxon>Streptophyta</taxon>
        <taxon>Embryophyta</taxon>
        <taxon>Tracheophyta</taxon>
        <taxon>Spermatophyta</taxon>
        <taxon>Magnoliopsida</taxon>
        <taxon>Liliopsida</taxon>
        <taxon>Poales</taxon>
        <taxon>Poaceae</taxon>
        <taxon>PACMAD clade</taxon>
        <taxon>Panicoideae</taxon>
        <taxon>Panicodae</taxon>
        <taxon>Paniceae</taxon>
        <taxon>Dichantheliinae</taxon>
        <taxon>Dichanthelium</taxon>
    </lineage>
</organism>